<accession>A0A4P7IG55</accession>
<keyword evidence="2" id="KW-0472">Membrane</keyword>
<dbReference type="SMART" id="SM00327">
    <property type="entry name" value="VWA"/>
    <property type="match status" value="1"/>
</dbReference>
<dbReference type="Gene3D" id="3.40.50.410">
    <property type="entry name" value="von Willebrand factor, type A domain"/>
    <property type="match status" value="1"/>
</dbReference>
<proteinExistence type="predicted"/>
<sequence length="556" mass="57763">MSHYDSNTPAPEGSAGASAERSGLTQNVPLLVGLALLLVAGVIAFFVLGGEDDGAASDCVAEEVRLTTAPAMEELVKEGVKAFEAEESCLDVKLTVGTVSDVVALLNDPDAEMPELWVPDSPTWKGQLAAAGWAGTPIVDVVAQTPVGLAGGPVAKTPASWAEVLAGGKLSVADPSSNGASALALLAPYAESKQTGRTEQEIKDLTVPVAQSYGEAAGEDGTGAADLQAITASSTQLVPVTEQGYLAARRSNDQLTLVAPRTGVPMLQFPIIDVGRAGIDVNNTGRDVSARVGRGLAHWFSSGEGQAAVTAAEFRLPDAKALTGGVGLGASKVLPVVDQKTTDNTMREWRVLAVPSSILALVDLSGSMKQQIGNISRVQLATNAALLALDNLPANARIGTWGFSKNRGENNAAWEEFVPMRPLNEEVDGGLQRDLLASDSAKMASRVRGATAVLDATLAAYKTAQAEWDAAWFNSVVIFTDGASDDTSSMNIDALVKQLENLRDPSKPVKVVVIGISQDADTPELAQIAKATGGQNYLVTDPDDMLGVLASAMLNR</sequence>
<reference evidence="4 5" key="1">
    <citation type="submission" date="2019-03" db="EMBL/GenBank/DDBJ databases">
        <title>Three New Species of Nocardioides, Nocardioides euryhalodurans sp. nov., Nocardioides seonyuensis sp. nov. and Nocardioides eburneoflavus sp. nov. Iolated from Soil.</title>
        <authorList>
            <person name="Roh S.G."/>
            <person name="Lee C."/>
            <person name="Kim M.-K."/>
            <person name="Kim S.B."/>
        </authorList>
    </citation>
    <scope>NUCLEOTIDE SEQUENCE [LARGE SCALE GENOMIC DNA]</scope>
    <source>
        <strain evidence="4 5">MMS17-SY207-3</strain>
    </source>
</reference>
<dbReference type="SUPFAM" id="SSF53300">
    <property type="entry name" value="vWA-like"/>
    <property type="match status" value="1"/>
</dbReference>
<evidence type="ECO:0000313" key="4">
    <source>
        <dbReference type="EMBL" id="QBX56246.1"/>
    </source>
</evidence>
<name>A0A4P7IG55_9ACTN</name>
<feature type="region of interest" description="Disordered" evidence="1">
    <location>
        <begin position="1"/>
        <end position="20"/>
    </location>
</feature>
<keyword evidence="2" id="KW-1133">Transmembrane helix</keyword>
<protein>
    <submittedName>
        <fullName evidence="4">VWA domain-containing protein</fullName>
    </submittedName>
</protein>
<dbReference type="Pfam" id="PF13531">
    <property type="entry name" value="SBP_bac_11"/>
    <property type="match status" value="1"/>
</dbReference>
<gene>
    <name evidence="4" type="ORF">EXE58_12710</name>
</gene>
<dbReference type="AlphaFoldDB" id="A0A4P7IG55"/>
<dbReference type="Proteomes" id="UP000294853">
    <property type="component" value="Chromosome"/>
</dbReference>
<dbReference type="InterPro" id="IPR036465">
    <property type="entry name" value="vWFA_dom_sf"/>
</dbReference>
<feature type="domain" description="VWFA" evidence="3">
    <location>
        <begin position="357"/>
        <end position="556"/>
    </location>
</feature>
<organism evidence="4 5">
    <name type="scientific">Nocardioides seonyuensis</name>
    <dbReference type="NCBI Taxonomy" id="2518371"/>
    <lineage>
        <taxon>Bacteria</taxon>
        <taxon>Bacillati</taxon>
        <taxon>Actinomycetota</taxon>
        <taxon>Actinomycetes</taxon>
        <taxon>Propionibacteriales</taxon>
        <taxon>Nocardioidaceae</taxon>
        <taxon>Nocardioides</taxon>
    </lineage>
</organism>
<dbReference type="InterPro" id="IPR002035">
    <property type="entry name" value="VWF_A"/>
</dbReference>
<evidence type="ECO:0000256" key="1">
    <source>
        <dbReference type="SAM" id="MobiDB-lite"/>
    </source>
</evidence>
<dbReference type="OrthoDB" id="5621159at2"/>
<evidence type="ECO:0000259" key="3">
    <source>
        <dbReference type="PROSITE" id="PS50234"/>
    </source>
</evidence>
<dbReference type="EMBL" id="CP038436">
    <property type="protein sequence ID" value="QBX56246.1"/>
    <property type="molecule type" value="Genomic_DNA"/>
</dbReference>
<dbReference type="KEGG" id="nsn:EXE58_12710"/>
<keyword evidence="5" id="KW-1185">Reference proteome</keyword>
<feature type="transmembrane region" description="Helical" evidence="2">
    <location>
        <begin position="28"/>
        <end position="49"/>
    </location>
</feature>
<evidence type="ECO:0000313" key="5">
    <source>
        <dbReference type="Proteomes" id="UP000294853"/>
    </source>
</evidence>
<dbReference type="Pfam" id="PF00092">
    <property type="entry name" value="VWA"/>
    <property type="match status" value="1"/>
</dbReference>
<dbReference type="PROSITE" id="PS50234">
    <property type="entry name" value="VWFA"/>
    <property type="match status" value="1"/>
</dbReference>
<dbReference type="RefSeq" id="WP_135268237.1">
    <property type="nucleotide sequence ID" value="NZ_CP038436.1"/>
</dbReference>
<dbReference type="SUPFAM" id="SSF53850">
    <property type="entry name" value="Periplasmic binding protein-like II"/>
    <property type="match status" value="1"/>
</dbReference>
<keyword evidence="2" id="KW-0812">Transmembrane</keyword>
<evidence type="ECO:0000256" key="2">
    <source>
        <dbReference type="SAM" id="Phobius"/>
    </source>
</evidence>